<evidence type="ECO:0000313" key="1">
    <source>
        <dbReference type="EMBL" id="MBX36914.1"/>
    </source>
</evidence>
<dbReference type="AlphaFoldDB" id="A0A2P2N350"/>
<sequence>MHWQGTTWKYLKVMKVPYKGNRQPLTLLKCMPKIYFRRSLHNTRLKKIT</sequence>
<accession>A0A2P2N350</accession>
<organism evidence="1">
    <name type="scientific">Rhizophora mucronata</name>
    <name type="common">Asiatic mangrove</name>
    <dbReference type="NCBI Taxonomy" id="61149"/>
    <lineage>
        <taxon>Eukaryota</taxon>
        <taxon>Viridiplantae</taxon>
        <taxon>Streptophyta</taxon>
        <taxon>Embryophyta</taxon>
        <taxon>Tracheophyta</taxon>
        <taxon>Spermatophyta</taxon>
        <taxon>Magnoliopsida</taxon>
        <taxon>eudicotyledons</taxon>
        <taxon>Gunneridae</taxon>
        <taxon>Pentapetalae</taxon>
        <taxon>rosids</taxon>
        <taxon>fabids</taxon>
        <taxon>Malpighiales</taxon>
        <taxon>Rhizophoraceae</taxon>
        <taxon>Rhizophora</taxon>
    </lineage>
</organism>
<protein>
    <submittedName>
        <fullName evidence="1">Uncharacterized protein</fullName>
    </submittedName>
</protein>
<name>A0A2P2N350_RHIMU</name>
<reference evidence="1" key="1">
    <citation type="submission" date="2018-02" db="EMBL/GenBank/DDBJ databases">
        <title>Rhizophora mucronata_Transcriptome.</title>
        <authorList>
            <person name="Meera S.P."/>
            <person name="Sreeshan A."/>
            <person name="Augustine A."/>
        </authorList>
    </citation>
    <scope>NUCLEOTIDE SEQUENCE</scope>
    <source>
        <tissue evidence="1">Leaf</tissue>
    </source>
</reference>
<proteinExistence type="predicted"/>
<dbReference type="EMBL" id="GGEC01056430">
    <property type="protein sequence ID" value="MBX36914.1"/>
    <property type="molecule type" value="Transcribed_RNA"/>
</dbReference>